<keyword evidence="2" id="KW-0032">Aminotransferase</keyword>
<evidence type="ECO:0000259" key="5">
    <source>
        <dbReference type="Pfam" id="PF01276"/>
    </source>
</evidence>
<dbReference type="InterPro" id="IPR015424">
    <property type="entry name" value="PyrdxlP-dep_Trfase"/>
</dbReference>
<feature type="domain" description="Orn/Lys/Arg decarboxylases family 1 pyridoxal-P attachment site" evidence="5">
    <location>
        <begin position="325"/>
        <end position="549"/>
    </location>
</feature>
<name>A0ABP9SKE9_9MICC</name>
<accession>A0ABP9SKE9</accession>
<dbReference type="Proteomes" id="UP001500200">
    <property type="component" value="Unassembled WGS sequence"/>
</dbReference>
<dbReference type="PANTHER" id="PTHR42832:SF4">
    <property type="entry name" value="BLR3474 PROTEIN"/>
    <property type="match status" value="1"/>
</dbReference>
<dbReference type="InterPro" id="IPR050881">
    <property type="entry name" value="LL-DAP_aminotransferase"/>
</dbReference>
<dbReference type="PANTHER" id="PTHR42832">
    <property type="entry name" value="AMINO ACID AMINOTRANSFERASE"/>
    <property type="match status" value="1"/>
</dbReference>
<protein>
    <submittedName>
        <fullName evidence="6">Decarboxylase</fullName>
    </submittedName>
</protein>
<dbReference type="InterPro" id="IPR015421">
    <property type="entry name" value="PyrdxlP-dep_Trfase_major"/>
</dbReference>
<reference evidence="7" key="1">
    <citation type="journal article" date="2019" name="Int. J. Syst. Evol. Microbiol.">
        <title>The Global Catalogue of Microorganisms (GCM) 10K type strain sequencing project: providing services to taxonomists for standard genome sequencing and annotation.</title>
        <authorList>
            <consortium name="The Broad Institute Genomics Platform"/>
            <consortium name="The Broad Institute Genome Sequencing Center for Infectious Disease"/>
            <person name="Wu L."/>
            <person name="Ma J."/>
        </authorList>
    </citation>
    <scope>NUCLEOTIDE SEQUENCE [LARGE SCALE GENOMIC DNA]</scope>
    <source>
        <strain evidence="7">JCM 18514</strain>
    </source>
</reference>
<gene>
    <name evidence="6" type="ORF">GCM10023346_29970</name>
</gene>
<keyword evidence="3" id="KW-0808">Transferase</keyword>
<comment type="cofactor">
    <cofactor evidence="1">
        <name>pyridoxal 5'-phosphate</name>
        <dbReference type="ChEBI" id="CHEBI:597326"/>
    </cofactor>
</comment>
<dbReference type="InterPro" id="IPR000310">
    <property type="entry name" value="Orn/Lys/Arg_deCO2ase_major_dom"/>
</dbReference>
<dbReference type="EMBL" id="BAABKK010000021">
    <property type="protein sequence ID" value="GAA5196780.1"/>
    <property type="molecule type" value="Genomic_DNA"/>
</dbReference>
<dbReference type="Pfam" id="PF01276">
    <property type="entry name" value="OKR_DC_1"/>
    <property type="match status" value="2"/>
</dbReference>
<dbReference type="Gene3D" id="3.40.640.10">
    <property type="entry name" value="Type I PLP-dependent aspartate aminotransferase-like (Major domain)"/>
    <property type="match status" value="1"/>
</dbReference>
<evidence type="ECO:0000313" key="7">
    <source>
        <dbReference type="Proteomes" id="UP001500200"/>
    </source>
</evidence>
<feature type="domain" description="Orn/Lys/Arg decarboxylases family 1 pyridoxal-P attachment site" evidence="5">
    <location>
        <begin position="622"/>
        <end position="806"/>
    </location>
</feature>
<proteinExistence type="predicted"/>
<evidence type="ECO:0000256" key="2">
    <source>
        <dbReference type="ARBA" id="ARBA00022576"/>
    </source>
</evidence>
<organism evidence="6 7">
    <name type="scientific">Arthrobacter gyeryongensis</name>
    <dbReference type="NCBI Taxonomy" id="1650592"/>
    <lineage>
        <taxon>Bacteria</taxon>
        <taxon>Bacillati</taxon>
        <taxon>Actinomycetota</taxon>
        <taxon>Actinomycetes</taxon>
        <taxon>Micrococcales</taxon>
        <taxon>Micrococcaceae</taxon>
        <taxon>Arthrobacter</taxon>
    </lineage>
</organism>
<feature type="compositionally biased region" description="Basic and acidic residues" evidence="4">
    <location>
        <begin position="151"/>
        <end position="165"/>
    </location>
</feature>
<dbReference type="SUPFAM" id="SSF53383">
    <property type="entry name" value="PLP-dependent transferases"/>
    <property type="match status" value="1"/>
</dbReference>
<evidence type="ECO:0000256" key="3">
    <source>
        <dbReference type="ARBA" id="ARBA00022679"/>
    </source>
</evidence>
<comment type="caution">
    <text evidence="6">The sequence shown here is derived from an EMBL/GenBank/DDBJ whole genome shotgun (WGS) entry which is preliminary data.</text>
</comment>
<dbReference type="Gene3D" id="3.90.100.10">
    <property type="entry name" value="Orn/Lys/Arg decarboxylase, C-terminal domain"/>
    <property type="match status" value="1"/>
</dbReference>
<sequence>MARADFATVQSAPFPSAPAALAGGASLGLGLAARPNADDESGSGGEVPSSAWRVRADTWEFLGYAVKQLSAVATSGSGGGRTPRELPREVRRLLPLLESLEMYWASPGQQYVMELRRILEAGNYLEALSLIEPVARRAAGHNQNAQEPSPDPERETDRAEEPAESRKRFEVLVIDDVSSADREALQTELHNQRRPADSFNYELVFVPSFEDAIVAVLLNPDIQACVLRPGFVPTSRQRLSRDVRSFLERFLGKSLPQRPLDRILSLAEKLGQLRPELDLYLVAGVGIEELAGSLTRQFRRIFRRQDGLELHLSLLAGIAERYEAPFFHAVQQYSRKPAGVFHALPVSRGGSVIHSKWINDLGEFYGLNLLLAETSATSGGLDSLLDPHGSLKQAQKLAARAFGAQKSLFVTNGTSTANKIVHQSILAPGDVVLVDRNCHKSHHYALMLAGAQVSYLDAYPLNDFSFYGAVPLESIKRMLLDYRRAGRLHEVKMLALTNCTFDGIVYDVERVMEECLAIKPDLVFLWDEAWFAFAGFHHIYRRRTAMASARSLEAKFADPAYARRHAAQLRDLAAAGGAADSSGYDDGGEPDDGGPGSGVGHVNDELLLKTRLVPDPAKARLRVYSTQSTHKTLTSLRQGSMIHIHDQDFGQLNEESFREAYMTHTSTSPNYQILASLDMGRRQVEFEGYELVQRQADLAVSIAQAVARHPLLKKYFRVLGTTDLIPAQYRETNRQMPLRDGLAAMSEAWERDEFVVDPSRLTLHIGLTGVDGDTFKHDYLMDKYGIQVNKTSRNSVLFMTNIGTSRSAVAYLVEVLVKLAETFEDEQSGLSGLGQRARRARVAALTSTPPPLPDFSRFAERFRKDADTPDGNMRAAYFESYKAGSCEYFTAAELARMVTAGEEMVSASFVTPYPPGFPVLVPGQVITQEILAFMSALDTREIHGFNAELGFRVLTGELASRQKPA</sequence>
<feature type="region of interest" description="Disordered" evidence="4">
    <location>
        <begin position="139"/>
        <end position="165"/>
    </location>
</feature>
<feature type="region of interest" description="Disordered" evidence="4">
    <location>
        <begin position="578"/>
        <end position="600"/>
    </location>
</feature>
<evidence type="ECO:0000256" key="4">
    <source>
        <dbReference type="SAM" id="MobiDB-lite"/>
    </source>
</evidence>
<evidence type="ECO:0000256" key="1">
    <source>
        <dbReference type="ARBA" id="ARBA00001933"/>
    </source>
</evidence>
<keyword evidence="7" id="KW-1185">Reference proteome</keyword>
<evidence type="ECO:0000313" key="6">
    <source>
        <dbReference type="EMBL" id="GAA5196780.1"/>
    </source>
</evidence>